<evidence type="ECO:0000313" key="1">
    <source>
        <dbReference type="EMBL" id="ODQ68854.1"/>
    </source>
</evidence>
<name>A0A1E3PU87_LIPST</name>
<proteinExistence type="predicted"/>
<organism evidence="1 2">
    <name type="scientific">Lipomyces starkeyi NRRL Y-11557</name>
    <dbReference type="NCBI Taxonomy" id="675824"/>
    <lineage>
        <taxon>Eukaryota</taxon>
        <taxon>Fungi</taxon>
        <taxon>Dikarya</taxon>
        <taxon>Ascomycota</taxon>
        <taxon>Saccharomycotina</taxon>
        <taxon>Lipomycetes</taxon>
        <taxon>Lipomycetales</taxon>
        <taxon>Lipomycetaceae</taxon>
        <taxon>Lipomyces</taxon>
    </lineage>
</organism>
<evidence type="ECO:0000313" key="2">
    <source>
        <dbReference type="Proteomes" id="UP000094385"/>
    </source>
</evidence>
<dbReference type="Proteomes" id="UP000094385">
    <property type="component" value="Unassembled WGS sequence"/>
</dbReference>
<protein>
    <submittedName>
        <fullName evidence="1">Uncharacterized protein</fullName>
    </submittedName>
</protein>
<gene>
    <name evidence="1" type="ORF">LIPSTDRAFT_225261</name>
</gene>
<dbReference type="AlphaFoldDB" id="A0A1E3PU87"/>
<sequence length="73" mass="8553">MSPFRVMYGYDPEFYVDVADDVPAGEIPAAKDRIKKLHELRMTLRDQLLKSRKDRRSITTRDTCRLSLREAPL</sequence>
<reference evidence="1 2" key="1">
    <citation type="journal article" date="2016" name="Proc. Natl. Acad. Sci. U.S.A.">
        <title>Comparative genomics of biotechnologically important yeasts.</title>
        <authorList>
            <person name="Riley R."/>
            <person name="Haridas S."/>
            <person name="Wolfe K.H."/>
            <person name="Lopes M.R."/>
            <person name="Hittinger C.T."/>
            <person name="Goeker M."/>
            <person name="Salamov A.A."/>
            <person name="Wisecaver J.H."/>
            <person name="Long T.M."/>
            <person name="Calvey C.H."/>
            <person name="Aerts A.L."/>
            <person name="Barry K.W."/>
            <person name="Choi C."/>
            <person name="Clum A."/>
            <person name="Coughlan A.Y."/>
            <person name="Deshpande S."/>
            <person name="Douglass A.P."/>
            <person name="Hanson S.J."/>
            <person name="Klenk H.-P."/>
            <person name="LaButti K.M."/>
            <person name="Lapidus A."/>
            <person name="Lindquist E.A."/>
            <person name="Lipzen A.M."/>
            <person name="Meier-Kolthoff J.P."/>
            <person name="Ohm R.A."/>
            <person name="Otillar R.P."/>
            <person name="Pangilinan J.L."/>
            <person name="Peng Y."/>
            <person name="Rokas A."/>
            <person name="Rosa C.A."/>
            <person name="Scheuner C."/>
            <person name="Sibirny A.A."/>
            <person name="Slot J.C."/>
            <person name="Stielow J.B."/>
            <person name="Sun H."/>
            <person name="Kurtzman C.P."/>
            <person name="Blackwell M."/>
            <person name="Grigoriev I.V."/>
            <person name="Jeffries T.W."/>
        </authorList>
    </citation>
    <scope>NUCLEOTIDE SEQUENCE [LARGE SCALE GENOMIC DNA]</scope>
    <source>
        <strain evidence="1 2">NRRL Y-11557</strain>
    </source>
</reference>
<keyword evidence="2" id="KW-1185">Reference proteome</keyword>
<accession>A0A1E3PU87</accession>
<dbReference type="OrthoDB" id="5101518at2759"/>
<dbReference type="EMBL" id="KV454309">
    <property type="protein sequence ID" value="ODQ68854.1"/>
    <property type="molecule type" value="Genomic_DNA"/>
</dbReference>